<dbReference type="InterPro" id="IPR016071">
    <property type="entry name" value="Staphylococal_nuclease_OB-fold"/>
</dbReference>
<evidence type="ECO:0000259" key="1">
    <source>
        <dbReference type="PROSITE" id="PS50830"/>
    </source>
</evidence>
<keyword evidence="3" id="KW-1185">Reference proteome</keyword>
<name>A0ABT0RN24_9SPHN</name>
<protein>
    <submittedName>
        <fullName evidence="2">Thermonuclease family protein</fullName>
    </submittedName>
</protein>
<dbReference type="RefSeq" id="WP_249848275.1">
    <property type="nucleotide sequence ID" value="NZ_JAMGBD010000001.1"/>
</dbReference>
<accession>A0ABT0RN24</accession>
<dbReference type="SUPFAM" id="SSF50199">
    <property type="entry name" value="Staphylococcal nuclease"/>
    <property type="match status" value="1"/>
</dbReference>
<dbReference type="EMBL" id="JAMGBD010000001">
    <property type="protein sequence ID" value="MCL6684033.1"/>
    <property type="molecule type" value="Genomic_DNA"/>
</dbReference>
<organism evidence="2 3">
    <name type="scientific">Sphingomonas alba</name>
    <dbReference type="NCBI Taxonomy" id="2908208"/>
    <lineage>
        <taxon>Bacteria</taxon>
        <taxon>Pseudomonadati</taxon>
        <taxon>Pseudomonadota</taxon>
        <taxon>Alphaproteobacteria</taxon>
        <taxon>Sphingomonadales</taxon>
        <taxon>Sphingomonadaceae</taxon>
        <taxon>Sphingomonas</taxon>
    </lineage>
</organism>
<evidence type="ECO:0000313" key="2">
    <source>
        <dbReference type="EMBL" id="MCL6684033.1"/>
    </source>
</evidence>
<evidence type="ECO:0000313" key="3">
    <source>
        <dbReference type="Proteomes" id="UP001165363"/>
    </source>
</evidence>
<comment type="caution">
    <text evidence="2">The sequence shown here is derived from an EMBL/GenBank/DDBJ whole genome shotgun (WGS) entry which is preliminary data.</text>
</comment>
<proteinExistence type="predicted"/>
<dbReference type="InterPro" id="IPR035437">
    <property type="entry name" value="SNase_OB-fold_sf"/>
</dbReference>
<sequence length="153" mass="16507">MRYKATVIGTAAALIIGGGWIGDRLSQKPVATATGASSVRESFHFCHTGGGTNCVVDGDTIWLQGENIRIADIDAPETHEYDCASEKALGDRATQRLLQLVNSGTITLKSVDRDADVYGRKLRLVLVDGHDVGDTLVNEGLARYYQGGKRPWC</sequence>
<dbReference type="PROSITE" id="PS50830">
    <property type="entry name" value="TNASE_3"/>
    <property type="match status" value="1"/>
</dbReference>
<feature type="domain" description="TNase-like" evidence="1">
    <location>
        <begin position="55"/>
        <end position="153"/>
    </location>
</feature>
<dbReference type="Pfam" id="PF00565">
    <property type="entry name" value="SNase"/>
    <property type="match status" value="1"/>
</dbReference>
<reference evidence="2" key="1">
    <citation type="submission" date="2022-05" db="EMBL/GenBank/DDBJ databases">
        <authorList>
            <person name="Jo J.-H."/>
            <person name="Im W.-T."/>
        </authorList>
    </citation>
    <scope>NUCLEOTIDE SEQUENCE</scope>
    <source>
        <strain evidence="2">SE158</strain>
    </source>
</reference>
<dbReference type="Gene3D" id="2.40.50.90">
    <property type="match status" value="1"/>
</dbReference>
<dbReference type="Proteomes" id="UP001165363">
    <property type="component" value="Unassembled WGS sequence"/>
</dbReference>
<gene>
    <name evidence="2" type="ORF">LZ536_09000</name>
</gene>